<dbReference type="EMBL" id="JADCLJ010000024">
    <property type="protein sequence ID" value="MBE4910198.1"/>
    <property type="molecule type" value="Genomic_DNA"/>
</dbReference>
<feature type="domain" description="Rhodanese" evidence="3">
    <location>
        <begin position="15"/>
        <end position="134"/>
    </location>
</feature>
<dbReference type="InterPro" id="IPR001763">
    <property type="entry name" value="Rhodanese-like_dom"/>
</dbReference>
<dbReference type="SUPFAM" id="SSF52821">
    <property type="entry name" value="Rhodanese/Cell cycle control phosphatase"/>
    <property type="match status" value="2"/>
</dbReference>
<comment type="caution">
    <text evidence="4">The sequence shown here is derived from an EMBL/GenBank/DDBJ whole genome shotgun (WGS) entry which is preliminary data.</text>
</comment>
<evidence type="ECO:0000313" key="5">
    <source>
        <dbReference type="Proteomes" id="UP001516662"/>
    </source>
</evidence>
<dbReference type="InterPro" id="IPR036873">
    <property type="entry name" value="Rhodanese-like_dom_sf"/>
</dbReference>
<accession>A0ABR9QNW9</accession>
<evidence type="ECO:0000256" key="1">
    <source>
        <dbReference type="ARBA" id="ARBA00022679"/>
    </source>
</evidence>
<protein>
    <submittedName>
        <fullName evidence="4">Sulfurtransferase</fullName>
    </submittedName>
</protein>
<dbReference type="RefSeq" id="WP_193539460.1">
    <property type="nucleotide sequence ID" value="NZ_JADCLJ010000024.1"/>
</dbReference>
<dbReference type="CDD" id="cd01448">
    <property type="entry name" value="TST_Repeat_1"/>
    <property type="match status" value="1"/>
</dbReference>
<proteinExistence type="predicted"/>
<keyword evidence="2" id="KW-0677">Repeat</keyword>
<keyword evidence="1" id="KW-0808">Transferase</keyword>
<dbReference type="Gene3D" id="3.40.250.10">
    <property type="entry name" value="Rhodanese-like domain"/>
    <property type="match status" value="2"/>
</dbReference>
<dbReference type="Proteomes" id="UP001516662">
    <property type="component" value="Unassembled WGS sequence"/>
</dbReference>
<dbReference type="Pfam" id="PF00581">
    <property type="entry name" value="Rhodanese"/>
    <property type="match status" value="2"/>
</dbReference>
<gene>
    <name evidence="4" type="ORF">IMZ08_19350</name>
</gene>
<reference evidence="4 5" key="1">
    <citation type="submission" date="2020-10" db="EMBL/GenBank/DDBJ databases">
        <title>Bacillus sp. HD4P25, an endophyte from a halophyte.</title>
        <authorList>
            <person name="Sun J.-Q."/>
        </authorList>
    </citation>
    <scope>NUCLEOTIDE SEQUENCE [LARGE SCALE GENOMIC DNA]</scope>
    <source>
        <strain evidence="4 5">YIM 93174</strain>
    </source>
</reference>
<keyword evidence="5" id="KW-1185">Reference proteome</keyword>
<evidence type="ECO:0000256" key="2">
    <source>
        <dbReference type="ARBA" id="ARBA00022737"/>
    </source>
</evidence>
<dbReference type="PROSITE" id="PS50206">
    <property type="entry name" value="RHODANESE_3"/>
    <property type="match status" value="2"/>
</dbReference>
<organism evidence="4 5">
    <name type="scientific">Litchfieldia luteola</name>
    <dbReference type="NCBI Taxonomy" id="682179"/>
    <lineage>
        <taxon>Bacteria</taxon>
        <taxon>Bacillati</taxon>
        <taxon>Bacillota</taxon>
        <taxon>Bacilli</taxon>
        <taxon>Bacillales</taxon>
        <taxon>Bacillaceae</taxon>
        <taxon>Litchfieldia</taxon>
    </lineage>
</organism>
<dbReference type="SMART" id="SM00450">
    <property type="entry name" value="RHOD"/>
    <property type="match status" value="2"/>
</dbReference>
<name>A0ABR9QNW9_9BACI</name>
<sequence>MKHIIDADWLFSRINDSDIRIIDCRFQLGNPSFGLNEYMKEHIEGSIFYDLEKDLSGPVIEHGGRHPLPSIEELVEKLSATGINESVTVVAYDDQGGAFASRLWWLLSYLGHRNVYILDGGYSSWKEKGYPVNSNVPTFTRSNFSPEVRSSMVVDMDAVKKAIETKSAILIDSREKNRYLGIEEPIDKVAGHIPGAVNSFWKDGLNEQGKWKKSKEQTSRFSSIVGEDDEIIVYCGSGITACPNIVALSEAGFQNVKLYSGSWSGWISYPENPIEK</sequence>
<dbReference type="InterPro" id="IPR045078">
    <property type="entry name" value="TST/MPST-like"/>
</dbReference>
<dbReference type="PANTHER" id="PTHR11364">
    <property type="entry name" value="THIOSULFATE SULFERTANSFERASE"/>
    <property type="match status" value="1"/>
</dbReference>
<feature type="domain" description="Rhodanese" evidence="3">
    <location>
        <begin position="164"/>
        <end position="275"/>
    </location>
</feature>
<dbReference type="PANTHER" id="PTHR11364:SF27">
    <property type="entry name" value="SULFURTRANSFERASE"/>
    <property type="match status" value="1"/>
</dbReference>
<dbReference type="CDD" id="cd01449">
    <property type="entry name" value="TST_Repeat_2"/>
    <property type="match status" value="1"/>
</dbReference>
<evidence type="ECO:0000313" key="4">
    <source>
        <dbReference type="EMBL" id="MBE4910198.1"/>
    </source>
</evidence>
<evidence type="ECO:0000259" key="3">
    <source>
        <dbReference type="PROSITE" id="PS50206"/>
    </source>
</evidence>